<reference evidence="1 2" key="1">
    <citation type="submission" date="2023-10" db="EMBL/GenBank/DDBJ databases">
        <title>Marimonas sp. nov. isolated from tidal mud flat.</title>
        <authorList>
            <person name="Jaincy N.J."/>
            <person name="Srinivasan S."/>
            <person name="Lee S.-S."/>
        </authorList>
    </citation>
    <scope>NUCLEOTIDE SEQUENCE [LARGE SCALE GENOMIC DNA]</scope>
    <source>
        <strain evidence="1 2">MJ-SS3</strain>
    </source>
</reference>
<comment type="caution">
    <text evidence="1">The sequence shown here is derived from an EMBL/GenBank/DDBJ whole genome shotgun (WGS) entry which is preliminary data.</text>
</comment>
<evidence type="ECO:0000313" key="2">
    <source>
        <dbReference type="Proteomes" id="UP001268651"/>
    </source>
</evidence>
<protein>
    <submittedName>
        <fullName evidence="1">Uncharacterized protein</fullName>
    </submittedName>
</protein>
<sequence>MKTKDKQLKYEEWLSAENMHETSQKWLSELEFIKDECLFFDDLIKSYTLQMLDSKHFVESKKMIDKLSSNQKETDNKIKSIKAHERELKIMVDGIDQLKEEAVYKEQHRKLIINVNEFLKNYRAFKTQLFNLIKKIIKEQKQKRLLQ</sequence>
<dbReference type="EMBL" id="JAWHTF010000002">
    <property type="protein sequence ID" value="MDU8885708.1"/>
    <property type="molecule type" value="Genomic_DNA"/>
</dbReference>
<dbReference type="RefSeq" id="WP_316661617.1">
    <property type="nucleotide sequence ID" value="NZ_JAWHTF010000002.1"/>
</dbReference>
<keyword evidence="2" id="KW-1185">Reference proteome</keyword>
<evidence type="ECO:0000313" key="1">
    <source>
        <dbReference type="EMBL" id="MDU8885708.1"/>
    </source>
</evidence>
<gene>
    <name evidence="1" type="ORF">RXV94_06015</name>
</gene>
<proteinExistence type="predicted"/>
<name>A0ABU3U5M8_9FLAO</name>
<accession>A0ABU3U5M8</accession>
<organism evidence="1 2">
    <name type="scientific">Gilvirhabdus luticola</name>
    <dbReference type="NCBI Taxonomy" id="3079858"/>
    <lineage>
        <taxon>Bacteria</taxon>
        <taxon>Pseudomonadati</taxon>
        <taxon>Bacteroidota</taxon>
        <taxon>Flavobacteriia</taxon>
        <taxon>Flavobacteriales</taxon>
        <taxon>Flavobacteriaceae</taxon>
        <taxon>Gilvirhabdus</taxon>
    </lineage>
</organism>
<dbReference type="Proteomes" id="UP001268651">
    <property type="component" value="Unassembled WGS sequence"/>
</dbReference>